<protein>
    <submittedName>
        <fullName evidence="2">Uncharacterized protein</fullName>
    </submittedName>
</protein>
<sequence>MIIKALHNHVIFLLIVISLLYTTVDLPFTLNSQRIGYDNPQTLSFCRWWYWIDWTLLVISLYLTATASIQRHILIFNNHWLRINKIRLILHYIPLIFCIFYPAMFYLICIYFYPCEMPTYDYVQYCPYPCYSDNLVLYNIDYMLHTIVPVVVIVIANITLICRSWNTSDGILPWESYIQLSDIQRPLGLTIDRSSLAHHHFAIGYFCFHSFMYDEALEAFNLAINITPTFIEPYIGKMLACKYALWSYTDFDCGLTTHNATMSMLETSNIILSPFQSSLLATVYQWYANQSSITAGEQAFLSSIANLAQTYPNETDIRVLWGLSLLNVAFETEFQGQMEPGSMIQAREVLKTALTTEPNHPGALHYLIHAYDVAQINISEKAIDYILTYQQLVNTLSYPQHLLSHIWMRTGSLLSAKSSDEKSIQIGLTLCLIKTMGHIVSNISSTQLEPVMAQLNTPDQISSFLLCDAENRAYATEWLSFSCLHTGDWLGTLSLINDLYITYNRTFPTLAHHLLFAYRALSRVAINLFYWLPYDIQMNNKIKDLEKLAVMFPPVKFDENNPSVIVAWSEAGYRFSDCIRLLTANDTNYTQSQLASIIDEQFARFSILSNRTASLNQYISTSISMMISQIQGIVYFKNNSFQDCLNVLNEATQREFNLVIDNNSPILTFARSSELLAMHLLLIHRQYQNQSGQPIPIFILNGTQVSVSDFPRYALNLYQIANQTVPNRAINTLGMARSNAQLRLNDEAVKFYRQLLAQISSSNNSDPVFSQEAMDFIAKTGNTNNSANC</sequence>
<feature type="transmembrane region" description="Helical" evidence="1">
    <location>
        <begin position="89"/>
        <end position="113"/>
    </location>
</feature>
<dbReference type="Gene3D" id="1.25.40.10">
    <property type="entry name" value="Tetratricopeptide repeat domain"/>
    <property type="match status" value="1"/>
</dbReference>
<accession>A0A814C3P7</accession>
<name>A0A814C3P7_9BILA</name>
<keyword evidence="1" id="KW-1133">Transmembrane helix</keyword>
<evidence type="ECO:0000313" key="3">
    <source>
        <dbReference type="Proteomes" id="UP000663864"/>
    </source>
</evidence>
<evidence type="ECO:0000256" key="1">
    <source>
        <dbReference type="SAM" id="Phobius"/>
    </source>
</evidence>
<dbReference type="InterPro" id="IPR011990">
    <property type="entry name" value="TPR-like_helical_dom_sf"/>
</dbReference>
<keyword evidence="1" id="KW-0472">Membrane</keyword>
<keyword evidence="1" id="KW-0812">Transmembrane</keyword>
<reference evidence="2" key="1">
    <citation type="submission" date="2021-02" db="EMBL/GenBank/DDBJ databases">
        <authorList>
            <person name="Nowell W R."/>
        </authorList>
    </citation>
    <scope>NUCLEOTIDE SEQUENCE</scope>
</reference>
<dbReference type="SUPFAM" id="SSF48452">
    <property type="entry name" value="TPR-like"/>
    <property type="match status" value="1"/>
</dbReference>
<dbReference type="SUPFAM" id="SSF81321">
    <property type="entry name" value="Family A G protein-coupled receptor-like"/>
    <property type="match status" value="1"/>
</dbReference>
<dbReference type="AlphaFoldDB" id="A0A814C3P7"/>
<gene>
    <name evidence="2" type="ORF">ZHD862_LOCUS9300</name>
</gene>
<evidence type="ECO:0000313" key="2">
    <source>
        <dbReference type="EMBL" id="CAF0937874.1"/>
    </source>
</evidence>
<comment type="caution">
    <text evidence="2">The sequence shown here is derived from an EMBL/GenBank/DDBJ whole genome shotgun (WGS) entry which is preliminary data.</text>
</comment>
<feature type="transmembrane region" description="Helical" evidence="1">
    <location>
        <begin position="48"/>
        <end position="69"/>
    </location>
</feature>
<proteinExistence type="predicted"/>
<dbReference type="Gene3D" id="1.20.1070.10">
    <property type="entry name" value="Rhodopsin 7-helix transmembrane proteins"/>
    <property type="match status" value="1"/>
</dbReference>
<feature type="transmembrane region" description="Helical" evidence="1">
    <location>
        <begin position="9"/>
        <end position="28"/>
    </location>
</feature>
<feature type="transmembrane region" description="Helical" evidence="1">
    <location>
        <begin position="142"/>
        <end position="162"/>
    </location>
</feature>
<dbReference type="PANTHER" id="PTHR45588">
    <property type="entry name" value="TPR DOMAIN-CONTAINING PROTEIN"/>
    <property type="match status" value="1"/>
</dbReference>
<organism evidence="2 3">
    <name type="scientific">Rotaria sordida</name>
    <dbReference type="NCBI Taxonomy" id="392033"/>
    <lineage>
        <taxon>Eukaryota</taxon>
        <taxon>Metazoa</taxon>
        <taxon>Spiralia</taxon>
        <taxon>Gnathifera</taxon>
        <taxon>Rotifera</taxon>
        <taxon>Eurotatoria</taxon>
        <taxon>Bdelloidea</taxon>
        <taxon>Philodinida</taxon>
        <taxon>Philodinidae</taxon>
        <taxon>Rotaria</taxon>
    </lineage>
</organism>
<dbReference type="EMBL" id="CAJNOT010000315">
    <property type="protein sequence ID" value="CAF0937874.1"/>
    <property type="molecule type" value="Genomic_DNA"/>
</dbReference>
<dbReference type="PANTHER" id="PTHR45588:SF1">
    <property type="entry name" value="WW DOMAIN-CONTAINING PROTEIN"/>
    <property type="match status" value="1"/>
</dbReference>
<dbReference type="Proteomes" id="UP000663864">
    <property type="component" value="Unassembled WGS sequence"/>
</dbReference>